<comment type="caution">
    <text evidence="1">The sequence shown here is derived from an EMBL/GenBank/DDBJ whole genome shotgun (WGS) entry which is preliminary data.</text>
</comment>
<sequence length="45" mass="4821">MRILLAPGRDDYSVRNAAIAAFSPAQGLVLARSSIAGRPYAIGWF</sequence>
<gene>
    <name evidence="1" type="ORF">MINT15_16170</name>
</gene>
<dbReference type="AlphaFoldDB" id="A0A837DC02"/>
<proteinExistence type="predicted"/>
<dbReference type="EMBL" id="JRZE01000003">
    <property type="protein sequence ID" value="KHF44735.1"/>
    <property type="molecule type" value="Genomic_DNA"/>
</dbReference>
<reference evidence="1 2" key="1">
    <citation type="submission" date="2014-10" db="EMBL/GenBank/DDBJ databases">
        <title>Genome sequence of Micropolyspora internatus JCM3315.</title>
        <authorList>
            <person name="Shin S.-K."/>
            <person name="Yi H."/>
        </authorList>
    </citation>
    <scope>NUCLEOTIDE SEQUENCE [LARGE SCALE GENOMIC DNA]</scope>
    <source>
        <strain evidence="1 2">JCM 3315</strain>
    </source>
</reference>
<dbReference type="Proteomes" id="UP000030848">
    <property type="component" value="Unassembled WGS sequence"/>
</dbReference>
<protein>
    <submittedName>
        <fullName evidence="1">Uncharacterized protein</fullName>
    </submittedName>
</protein>
<name>A0A837DC02_9PSEU</name>
<organism evidence="1 2">
    <name type="scientific">Saccharomonospora viridis</name>
    <dbReference type="NCBI Taxonomy" id="1852"/>
    <lineage>
        <taxon>Bacteria</taxon>
        <taxon>Bacillati</taxon>
        <taxon>Actinomycetota</taxon>
        <taxon>Actinomycetes</taxon>
        <taxon>Pseudonocardiales</taxon>
        <taxon>Pseudonocardiaceae</taxon>
        <taxon>Saccharomonospora</taxon>
    </lineage>
</organism>
<evidence type="ECO:0000313" key="2">
    <source>
        <dbReference type="Proteomes" id="UP000030848"/>
    </source>
</evidence>
<evidence type="ECO:0000313" key="1">
    <source>
        <dbReference type="EMBL" id="KHF44735.1"/>
    </source>
</evidence>
<accession>A0A837DC02</accession>